<evidence type="ECO:0000256" key="1">
    <source>
        <dbReference type="SAM" id="MobiDB-lite"/>
    </source>
</evidence>
<name>W6YKD0_COCC2</name>
<feature type="compositionally biased region" description="Polar residues" evidence="1">
    <location>
        <begin position="215"/>
        <end position="225"/>
    </location>
</feature>
<keyword evidence="3" id="KW-1185">Reference proteome</keyword>
<dbReference type="Proteomes" id="UP000053841">
    <property type="component" value="Unassembled WGS sequence"/>
</dbReference>
<feature type="region of interest" description="Disordered" evidence="1">
    <location>
        <begin position="537"/>
        <end position="566"/>
    </location>
</feature>
<dbReference type="KEGG" id="bze:COCCADRAFT_100543"/>
<feature type="compositionally biased region" description="Polar residues" evidence="1">
    <location>
        <begin position="544"/>
        <end position="566"/>
    </location>
</feature>
<proteinExistence type="predicted"/>
<evidence type="ECO:0000313" key="3">
    <source>
        <dbReference type="Proteomes" id="UP000053841"/>
    </source>
</evidence>
<reference evidence="2 3" key="1">
    <citation type="journal article" date="2013" name="PLoS Genet.">
        <title>Comparative genome structure, secondary metabolite, and effector coding capacity across Cochliobolus pathogens.</title>
        <authorList>
            <person name="Condon B.J."/>
            <person name="Leng Y."/>
            <person name="Wu D."/>
            <person name="Bushley K.E."/>
            <person name="Ohm R.A."/>
            <person name="Otillar R."/>
            <person name="Martin J."/>
            <person name="Schackwitz W."/>
            <person name="Grimwood J."/>
            <person name="MohdZainudin N."/>
            <person name="Xue C."/>
            <person name="Wang R."/>
            <person name="Manning V.A."/>
            <person name="Dhillon B."/>
            <person name="Tu Z.J."/>
            <person name="Steffenson B.J."/>
            <person name="Salamov A."/>
            <person name="Sun H."/>
            <person name="Lowry S."/>
            <person name="LaButti K."/>
            <person name="Han J."/>
            <person name="Copeland A."/>
            <person name="Lindquist E."/>
            <person name="Barry K."/>
            <person name="Schmutz J."/>
            <person name="Baker S.E."/>
            <person name="Ciuffetti L.M."/>
            <person name="Grigoriev I.V."/>
            <person name="Zhong S."/>
            <person name="Turgeon B.G."/>
        </authorList>
    </citation>
    <scope>NUCLEOTIDE SEQUENCE [LARGE SCALE GENOMIC DNA]</scope>
    <source>
        <strain evidence="2 3">26-R-13</strain>
    </source>
</reference>
<organism evidence="2 3">
    <name type="scientific">Cochliobolus carbonum (strain 26-R-13)</name>
    <name type="common">Maize leaf spot fungus</name>
    <name type="synonym">Bipolaris zeicola</name>
    <dbReference type="NCBI Taxonomy" id="930089"/>
    <lineage>
        <taxon>Eukaryota</taxon>
        <taxon>Fungi</taxon>
        <taxon>Dikarya</taxon>
        <taxon>Ascomycota</taxon>
        <taxon>Pezizomycotina</taxon>
        <taxon>Dothideomycetes</taxon>
        <taxon>Pleosporomycetidae</taxon>
        <taxon>Pleosporales</taxon>
        <taxon>Pleosporineae</taxon>
        <taxon>Pleosporaceae</taxon>
        <taxon>Bipolaris</taxon>
    </lineage>
</organism>
<protein>
    <submittedName>
        <fullName evidence="2">Uncharacterized protein</fullName>
    </submittedName>
</protein>
<accession>W6YKD0</accession>
<dbReference type="eggNOG" id="ENOG502T4DM">
    <property type="taxonomic scope" value="Eukaryota"/>
</dbReference>
<gene>
    <name evidence="2" type="ORF">COCCADRAFT_100543</name>
</gene>
<dbReference type="EMBL" id="KI964652">
    <property type="protein sequence ID" value="EUC31736.1"/>
    <property type="molecule type" value="Genomic_DNA"/>
</dbReference>
<dbReference type="GeneID" id="19142175"/>
<sequence>MTPIHRLNNPGPLHRSNHRQPACGAKTARYDSHAAAMDTLHGRNANPHAFSQHALRQESLTHQKALVDRGSSRLQASSQPGFAPDRNGCIRHYTSGVDDVQDCPRQQQYARGRAVPINLAFRLANRSNGVPLATIVEQGSCSTLNSHGSLLSVCPYASLRVVENTSPNYYVLPRASSRLDGRTLQLNIENGQLESVLDPTTREFSTPSYKDIGSLSPQDKTTTPSLHTILDRPQALQHQTGETDCDRNSKNVKDLVRGVIHNVRAVSRTRSRSSSTHTPIAEHHHNRQKTSDDTPNSELCGPDRFESENTVLAAPAGVPSAPLDVTQLPAHQHQNRDGRTLNTAFKPSARLDLLLHKDVLSSHTQIGATHPLSKPSTGKEGCHDNVSKISTQRGNSNLEGNAFYGVSVSSDATNSWIEVDRAGDASQNASFCSTASTSYSGSVVGVDVDLQHEFPQKTYHSPSYTPVAPVWFTPQVTEPERHASLSGSPEAKQSPETERPRRSITSSALATLLPIAAASGIIHRNYETPKISFFSPSGRLIQPEGSSSPGTTSASDFSSSPVANASASINPTPVSYSIFPATCLPPPRPSLRPMTTPPTSSVPVPANLRHHHNYRRPEKSQINPEIEYTHSFNDTGLAVKRCDGIVRTGTLPINTQTRQPYGNTKAQHQYRRDRSVRLFKDNFRLKARSRRARLMTVMSTTTAKGRNLGKQDEAIIHTSMPHKRKRVSVATPDRKRLPSRHVRREGKTGLLGPVAGHVLRICFCQPYDGAGKPTHDVAAKTFCIKSHASETQRKSKKETHPITATETHVVDAVLPNARVVTGVNRKINTDNRIRMRTSGRRKYSNLTTKSHLPCQTAL</sequence>
<feature type="region of interest" description="Disordered" evidence="1">
    <location>
        <begin position="1"/>
        <end position="25"/>
    </location>
</feature>
<feature type="region of interest" description="Disordered" evidence="1">
    <location>
        <begin position="478"/>
        <end position="504"/>
    </location>
</feature>
<dbReference type="OrthoDB" id="3800943at2759"/>
<evidence type="ECO:0000313" key="2">
    <source>
        <dbReference type="EMBL" id="EUC31736.1"/>
    </source>
</evidence>
<dbReference type="AlphaFoldDB" id="W6YKD0"/>
<dbReference type="RefSeq" id="XP_007713952.1">
    <property type="nucleotide sequence ID" value="XM_007715762.1"/>
</dbReference>
<feature type="region of interest" description="Disordered" evidence="1">
    <location>
        <begin position="266"/>
        <end position="301"/>
    </location>
</feature>
<dbReference type="HOGENOM" id="CLU_333158_0_0_1"/>
<feature type="region of interest" description="Disordered" evidence="1">
    <location>
        <begin position="197"/>
        <end position="225"/>
    </location>
</feature>